<keyword evidence="7" id="KW-1185">Reference proteome</keyword>
<evidence type="ECO:0000256" key="2">
    <source>
        <dbReference type="ARBA" id="ARBA00023015"/>
    </source>
</evidence>
<organism evidence="6 7">
    <name type="scientific">Asaia siamensis</name>
    <dbReference type="NCBI Taxonomy" id="110479"/>
    <lineage>
        <taxon>Bacteria</taxon>
        <taxon>Pseudomonadati</taxon>
        <taxon>Pseudomonadota</taxon>
        <taxon>Alphaproteobacteria</taxon>
        <taxon>Acetobacterales</taxon>
        <taxon>Acetobacteraceae</taxon>
        <taxon>Asaia</taxon>
    </lineage>
</organism>
<dbReference type="CDD" id="cd08451">
    <property type="entry name" value="PBP2_BudR"/>
    <property type="match status" value="1"/>
</dbReference>
<keyword evidence="3" id="KW-0238">DNA-binding</keyword>
<reference evidence="7" key="1">
    <citation type="journal article" date="2019" name="Int. J. Syst. Evol. Microbiol.">
        <title>The Global Catalogue of Microorganisms (GCM) 10K type strain sequencing project: providing services to taxonomists for standard genome sequencing and annotation.</title>
        <authorList>
            <consortium name="The Broad Institute Genomics Platform"/>
            <consortium name="The Broad Institute Genome Sequencing Center for Infectious Disease"/>
            <person name="Wu L."/>
            <person name="Ma J."/>
        </authorList>
    </citation>
    <scope>NUCLEOTIDE SEQUENCE [LARGE SCALE GENOMIC DNA]</scope>
    <source>
        <strain evidence="7">CCM 7132</strain>
    </source>
</reference>
<evidence type="ECO:0000313" key="6">
    <source>
        <dbReference type="EMBL" id="GGC23050.1"/>
    </source>
</evidence>
<evidence type="ECO:0000256" key="4">
    <source>
        <dbReference type="ARBA" id="ARBA00023163"/>
    </source>
</evidence>
<gene>
    <name evidence="6" type="ORF">GCM10007207_05440</name>
</gene>
<dbReference type="Proteomes" id="UP000637769">
    <property type="component" value="Unassembled WGS sequence"/>
</dbReference>
<dbReference type="PANTHER" id="PTHR30346">
    <property type="entry name" value="TRANSCRIPTIONAL DUAL REGULATOR HCAR-RELATED"/>
    <property type="match status" value="1"/>
</dbReference>
<feature type="domain" description="HTH lysR-type" evidence="5">
    <location>
        <begin position="6"/>
        <end position="63"/>
    </location>
</feature>
<name>A0ABQ1LGD6_9PROT</name>
<evidence type="ECO:0000313" key="7">
    <source>
        <dbReference type="Proteomes" id="UP000637769"/>
    </source>
</evidence>
<dbReference type="EMBL" id="BMCH01000001">
    <property type="protein sequence ID" value="GGC23050.1"/>
    <property type="molecule type" value="Genomic_DNA"/>
</dbReference>
<evidence type="ECO:0000256" key="3">
    <source>
        <dbReference type="ARBA" id="ARBA00023125"/>
    </source>
</evidence>
<dbReference type="InterPro" id="IPR036388">
    <property type="entry name" value="WH-like_DNA-bd_sf"/>
</dbReference>
<dbReference type="SUPFAM" id="SSF46785">
    <property type="entry name" value="Winged helix' DNA-binding domain"/>
    <property type="match status" value="1"/>
</dbReference>
<comment type="caution">
    <text evidence="6">The sequence shown here is derived from an EMBL/GenBank/DDBJ whole genome shotgun (WGS) entry which is preliminary data.</text>
</comment>
<dbReference type="Pfam" id="PF03466">
    <property type="entry name" value="LysR_substrate"/>
    <property type="match status" value="1"/>
</dbReference>
<dbReference type="InterPro" id="IPR005119">
    <property type="entry name" value="LysR_subst-bd"/>
</dbReference>
<dbReference type="SUPFAM" id="SSF53850">
    <property type="entry name" value="Periplasmic binding protein-like II"/>
    <property type="match status" value="1"/>
</dbReference>
<sequence length="301" mass="32458">MRIWIIDLRRWRYLVTIAEAGSFTRAAELLHMEQPPLSQQIKAMERELGLVLFVRSRSGAVPTEAGAALVERARVLIGLEREVTSLARGLSRGEQGRLRIGLAGAVSLLPLVPGAIRAFRERWPDVIITLEESNTPALCDALHDRRIDVAIVRPPAPVQTLIVRPLLEEATVIALPKGHAEASHRGVRLEALRDEPMILFERALGPGFYDAIIMACGHAGFVPHIGQSAPQIIATVSLVAAGLGVSIVPQCLSQIHAEGVSYHPIIGSAPKAALAVAMIDGPVSLPVQRFETMLREAAAAL</sequence>
<dbReference type="InterPro" id="IPR036390">
    <property type="entry name" value="WH_DNA-bd_sf"/>
</dbReference>
<dbReference type="InterPro" id="IPR037410">
    <property type="entry name" value="BudR_PBP2"/>
</dbReference>
<dbReference type="PRINTS" id="PR00039">
    <property type="entry name" value="HTHLYSR"/>
</dbReference>
<dbReference type="Pfam" id="PF00126">
    <property type="entry name" value="HTH_1"/>
    <property type="match status" value="1"/>
</dbReference>
<dbReference type="Gene3D" id="3.40.190.10">
    <property type="entry name" value="Periplasmic binding protein-like II"/>
    <property type="match status" value="2"/>
</dbReference>
<dbReference type="Gene3D" id="1.10.10.10">
    <property type="entry name" value="Winged helix-like DNA-binding domain superfamily/Winged helix DNA-binding domain"/>
    <property type="match status" value="1"/>
</dbReference>
<protein>
    <submittedName>
        <fullName evidence="6">LysR family transcriptional regulator</fullName>
    </submittedName>
</protein>
<evidence type="ECO:0000259" key="5">
    <source>
        <dbReference type="PROSITE" id="PS50931"/>
    </source>
</evidence>
<dbReference type="PROSITE" id="PS50931">
    <property type="entry name" value="HTH_LYSR"/>
    <property type="match status" value="1"/>
</dbReference>
<dbReference type="InterPro" id="IPR000847">
    <property type="entry name" value="LysR_HTH_N"/>
</dbReference>
<keyword evidence="2" id="KW-0805">Transcription regulation</keyword>
<proteinExistence type="inferred from homology"/>
<keyword evidence="4" id="KW-0804">Transcription</keyword>
<comment type="similarity">
    <text evidence="1">Belongs to the LysR transcriptional regulatory family.</text>
</comment>
<accession>A0ABQ1LGD6</accession>
<dbReference type="PANTHER" id="PTHR30346:SF30">
    <property type="entry name" value="SMALL NEUTRAL PROTEASE REGULATORY PROTEIN"/>
    <property type="match status" value="1"/>
</dbReference>
<evidence type="ECO:0000256" key="1">
    <source>
        <dbReference type="ARBA" id="ARBA00009437"/>
    </source>
</evidence>
<dbReference type="RefSeq" id="WP_371869816.1">
    <property type="nucleotide sequence ID" value="NZ_BMCH01000001.1"/>
</dbReference>